<evidence type="ECO:0000259" key="3">
    <source>
        <dbReference type="PROSITE" id="PS50930"/>
    </source>
</evidence>
<evidence type="ECO:0000256" key="1">
    <source>
        <dbReference type="PROSITE-ProRule" id="PRU00169"/>
    </source>
</evidence>
<dbReference type="PANTHER" id="PTHR37299:SF1">
    <property type="entry name" value="STAGE 0 SPORULATION PROTEIN A HOMOLOG"/>
    <property type="match status" value="1"/>
</dbReference>
<evidence type="ECO:0000259" key="2">
    <source>
        <dbReference type="PROSITE" id="PS50110"/>
    </source>
</evidence>
<dbReference type="SMART" id="SM00850">
    <property type="entry name" value="LytTR"/>
    <property type="match status" value="1"/>
</dbReference>
<name>A0A0D8J8Q9_9BACT</name>
<dbReference type="PROSITE" id="PS50110">
    <property type="entry name" value="RESPONSE_REGULATORY"/>
    <property type="match status" value="1"/>
</dbReference>
<dbReference type="EMBL" id="JRHC01000004">
    <property type="protein sequence ID" value="KJF42891.1"/>
    <property type="molecule type" value="Genomic_DNA"/>
</dbReference>
<dbReference type="Gene3D" id="3.40.50.2300">
    <property type="match status" value="1"/>
</dbReference>
<dbReference type="InterPro" id="IPR001789">
    <property type="entry name" value="Sig_transdc_resp-reg_receiver"/>
</dbReference>
<evidence type="ECO:0000313" key="4">
    <source>
        <dbReference type="EMBL" id="KJF42891.1"/>
    </source>
</evidence>
<dbReference type="STRING" id="1544798.LH29_15890"/>
<dbReference type="RefSeq" id="WP_045031334.1">
    <property type="nucleotide sequence ID" value="NZ_JRHC01000004.1"/>
</dbReference>
<keyword evidence="5" id="KW-1185">Reference proteome</keyword>
<dbReference type="InterPro" id="IPR007492">
    <property type="entry name" value="LytTR_DNA-bd_dom"/>
</dbReference>
<sequence length="249" mass="28055">MKIRAIIVEDEKSNRENLAKILAEYCKNVELVALCSSAIEGRKAIGELQPDLVFLDIEMPGGNGFSMLESLEQINFEVIFVTAFDHYGIKAVKFCALDYLLKPIDLLELTQAVDKVEKRLVEKSDNLRMKTMLNNQKNKLSSPKIAIPLSDKIEFVEVSSIVRCEGDGNYTNLFLKSGVKIIASKTLKEFDELLSDYNFLRVHQSHLINLNEVKSYIKTDGGYIKMNDGSSVSISRQRREMVLGVLKGV</sequence>
<dbReference type="PANTHER" id="PTHR37299">
    <property type="entry name" value="TRANSCRIPTIONAL REGULATOR-RELATED"/>
    <property type="match status" value="1"/>
</dbReference>
<feature type="modified residue" description="4-aspartylphosphate" evidence="1">
    <location>
        <position position="56"/>
    </location>
</feature>
<dbReference type="Pfam" id="PF04397">
    <property type="entry name" value="LytTR"/>
    <property type="match status" value="1"/>
</dbReference>
<dbReference type="GO" id="GO:0000156">
    <property type="term" value="F:phosphorelay response regulator activity"/>
    <property type="evidence" value="ECO:0007669"/>
    <property type="project" value="InterPro"/>
</dbReference>
<evidence type="ECO:0000313" key="5">
    <source>
        <dbReference type="Proteomes" id="UP000032544"/>
    </source>
</evidence>
<comment type="caution">
    <text evidence="4">The sequence shown here is derived from an EMBL/GenBank/DDBJ whole genome shotgun (WGS) entry which is preliminary data.</text>
</comment>
<reference evidence="4 5" key="1">
    <citation type="submission" date="2014-09" db="EMBL/GenBank/DDBJ databases">
        <title>Draft Genome Sequence of Draconibacterium sp. JN14CK-3.</title>
        <authorList>
            <person name="Dong C."/>
            <person name="Lai Q."/>
            <person name="Shao Z."/>
        </authorList>
    </citation>
    <scope>NUCLEOTIDE SEQUENCE [LARGE SCALE GENOMIC DNA]</scope>
    <source>
        <strain evidence="4 5">JN14CK-3</strain>
    </source>
</reference>
<dbReference type="InterPro" id="IPR011006">
    <property type="entry name" value="CheY-like_superfamily"/>
</dbReference>
<gene>
    <name evidence="4" type="ORF">LH29_15890</name>
</gene>
<dbReference type="InterPro" id="IPR046947">
    <property type="entry name" value="LytR-like"/>
</dbReference>
<accession>A0A0D8J8Q9</accession>
<dbReference type="OrthoDB" id="1490554at2"/>
<dbReference type="PATRIC" id="fig|1544798.3.peg.3346"/>
<protein>
    <submittedName>
        <fullName evidence="4">Response regulator</fullName>
    </submittedName>
</protein>
<proteinExistence type="predicted"/>
<dbReference type="Gene3D" id="2.40.50.1020">
    <property type="entry name" value="LytTr DNA-binding domain"/>
    <property type="match status" value="1"/>
</dbReference>
<feature type="domain" description="HTH LytTR-type" evidence="3">
    <location>
        <begin position="145"/>
        <end position="239"/>
    </location>
</feature>
<feature type="domain" description="Response regulatory" evidence="2">
    <location>
        <begin position="4"/>
        <end position="117"/>
    </location>
</feature>
<keyword evidence="1" id="KW-0597">Phosphoprotein</keyword>
<dbReference type="SMART" id="SM00448">
    <property type="entry name" value="REC"/>
    <property type="match status" value="1"/>
</dbReference>
<dbReference type="Pfam" id="PF00072">
    <property type="entry name" value="Response_reg"/>
    <property type="match status" value="1"/>
</dbReference>
<organism evidence="4 5">
    <name type="scientific">Draconibacterium sediminis</name>
    <dbReference type="NCBI Taxonomy" id="1544798"/>
    <lineage>
        <taxon>Bacteria</taxon>
        <taxon>Pseudomonadati</taxon>
        <taxon>Bacteroidota</taxon>
        <taxon>Bacteroidia</taxon>
        <taxon>Marinilabiliales</taxon>
        <taxon>Prolixibacteraceae</taxon>
        <taxon>Draconibacterium</taxon>
    </lineage>
</organism>
<dbReference type="GO" id="GO:0003677">
    <property type="term" value="F:DNA binding"/>
    <property type="evidence" value="ECO:0007669"/>
    <property type="project" value="InterPro"/>
</dbReference>
<dbReference type="Proteomes" id="UP000032544">
    <property type="component" value="Unassembled WGS sequence"/>
</dbReference>
<dbReference type="SUPFAM" id="SSF52172">
    <property type="entry name" value="CheY-like"/>
    <property type="match status" value="1"/>
</dbReference>
<dbReference type="AlphaFoldDB" id="A0A0D8J8Q9"/>
<dbReference type="PROSITE" id="PS50930">
    <property type="entry name" value="HTH_LYTTR"/>
    <property type="match status" value="1"/>
</dbReference>